<sequence>MEDVQLPDGHKFPLLPCDLNVIFEIFSREACVGLLGLFSQSADLLDLGADIGSATALYRRQRHIFSSDLFLAAVAAPAPLMRSIALWCSSTRMTMANFLEQPRPGISRETQADHHHRQGSLPALPRSAARACEPTAPKEKDEKTCRVAFGGGRTFFSDMVTMQRSALWVLAFFPCCVDAASLRRSKMTFIEEQMSMQMKLMMPERATLNNIEASVLNMAKLRQSKHGEGGSNLTGFLDQIQDLIDKTMKTNIVTRQNQTQLDLDTAWANLSTCPHPNDTDFVDTLAELDKGHTECRTTQDTMWSTYKQTCITEREIFENEKKAICDQYKSINVFPNPTTTCVMAEGTAVPTIGNYLTAMEEHFTKKHETLKEWKDKCDTALATPFPGDPLCFEKVCTYYDKKIDCDKQQATFEQKSCDLHRTYRCSSYTSCYDQRKEGKLLGFASADIFP</sequence>
<evidence type="ECO:0000313" key="3">
    <source>
        <dbReference type="Proteomes" id="UP000186817"/>
    </source>
</evidence>
<reference evidence="2 3" key="1">
    <citation type="submission" date="2016-02" db="EMBL/GenBank/DDBJ databases">
        <title>Genome analysis of coral dinoflagellate symbionts highlights evolutionary adaptations to a symbiotic lifestyle.</title>
        <authorList>
            <person name="Aranda M."/>
            <person name="Li Y."/>
            <person name="Liew Y.J."/>
            <person name="Baumgarten S."/>
            <person name="Simakov O."/>
            <person name="Wilson M."/>
            <person name="Piel J."/>
            <person name="Ashoor H."/>
            <person name="Bougouffa S."/>
            <person name="Bajic V.B."/>
            <person name="Ryu T."/>
            <person name="Ravasi T."/>
            <person name="Bayer T."/>
            <person name="Micklem G."/>
            <person name="Kim H."/>
            <person name="Bhak J."/>
            <person name="Lajeunesse T.C."/>
            <person name="Voolstra C.R."/>
        </authorList>
    </citation>
    <scope>NUCLEOTIDE SEQUENCE [LARGE SCALE GENOMIC DNA]</scope>
    <source>
        <strain evidence="2 3">CCMP2467</strain>
    </source>
</reference>
<gene>
    <name evidence="2" type="ORF">AK812_SmicGene31200</name>
</gene>
<proteinExistence type="predicted"/>
<evidence type="ECO:0000256" key="1">
    <source>
        <dbReference type="SAM" id="MobiDB-lite"/>
    </source>
</evidence>
<dbReference type="EMBL" id="LSRX01000854">
    <property type="protein sequence ID" value="OLP87567.1"/>
    <property type="molecule type" value="Genomic_DNA"/>
</dbReference>
<evidence type="ECO:0000313" key="2">
    <source>
        <dbReference type="EMBL" id="OLP87567.1"/>
    </source>
</evidence>
<keyword evidence="3" id="KW-1185">Reference proteome</keyword>
<feature type="region of interest" description="Disordered" evidence="1">
    <location>
        <begin position="109"/>
        <end position="128"/>
    </location>
</feature>
<organism evidence="2 3">
    <name type="scientific">Symbiodinium microadriaticum</name>
    <name type="common">Dinoflagellate</name>
    <name type="synonym">Zooxanthella microadriatica</name>
    <dbReference type="NCBI Taxonomy" id="2951"/>
    <lineage>
        <taxon>Eukaryota</taxon>
        <taxon>Sar</taxon>
        <taxon>Alveolata</taxon>
        <taxon>Dinophyceae</taxon>
        <taxon>Suessiales</taxon>
        <taxon>Symbiodiniaceae</taxon>
        <taxon>Symbiodinium</taxon>
    </lineage>
</organism>
<comment type="caution">
    <text evidence="2">The sequence shown here is derived from an EMBL/GenBank/DDBJ whole genome shotgun (WGS) entry which is preliminary data.</text>
</comment>
<dbReference type="AlphaFoldDB" id="A0A1Q9CXD0"/>
<protein>
    <submittedName>
        <fullName evidence="2">Uncharacterized protein</fullName>
    </submittedName>
</protein>
<dbReference type="Proteomes" id="UP000186817">
    <property type="component" value="Unassembled WGS sequence"/>
</dbReference>
<name>A0A1Q9CXD0_SYMMI</name>
<accession>A0A1Q9CXD0</accession>
<dbReference type="OrthoDB" id="415412at2759"/>